<proteinExistence type="predicted"/>
<dbReference type="Proteomes" id="UP000437736">
    <property type="component" value="Unassembled WGS sequence"/>
</dbReference>
<keyword evidence="2" id="KW-0285">Flavoprotein</keyword>
<dbReference type="InterPro" id="IPR016171">
    <property type="entry name" value="Vanillyl_alc_oxidase_C-sub2"/>
</dbReference>
<comment type="caution">
    <text evidence="6">The sequence shown here is derived from an EMBL/GenBank/DDBJ whole genome shotgun (WGS) entry which is preliminary data.</text>
</comment>
<comment type="cofactor">
    <cofactor evidence="1">
        <name>FAD</name>
        <dbReference type="ChEBI" id="CHEBI:57692"/>
    </cofactor>
</comment>
<keyword evidence="4" id="KW-0560">Oxidoreductase</keyword>
<accession>A0ABW9QZL5</accession>
<dbReference type="InterPro" id="IPR016164">
    <property type="entry name" value="FAD-linked_Oxase-like_C"/>
</dbReference>
<evidence type="ECO:0000256" key="2">
    <source>
        <dbReference type="ARBA" id="ARBA00022630"/>
    </source>
</evidence>
<organism evidence="6 7">
    <name type="scientific">Acidiferrimicrobium australe</name>
    <dbReference type="NCBI Taxonomy" id="2664430"/>
    <lineage>
        <taxon>Bacteria</taxon>
        <taxon>Bacillati</taxon>
        <taxon>Actinomycetota</taxon>
        <taxon>Acidimicrobiia</taxon>
        <taxon>Acidimicrobiales</taxon>
        <taxon>Acidimicrobiaceae</taxon>
        <taxon>Acidiferrimicrobium</taxon>
    </lineage>
</organism>
<reference evidence="6 7" key="1">
    <citation type="submission" date="2019-11" db="EMBL/GenBank/DDBJ databases">
        <title>Acidiferrimicrobium australis gen. nov., sp. nov., an acidophilic and obligately heterotrophic, member of the Actinobacteria that catalyses dissimilatory oxido- reduction of iron isolated from metal-rich acidic water in Chile.</title>
        <authorList>
            <person name="Gonzalez D."/>
            <person name="Huber K."/>
            <person name="Hedrich S."/>
            <person name="Rojas-Villalobos C."/>
            <person name="Quatrini R."/>
            <person name="Dinamarca M.A."/>
            <person name="Schwarz A."/>
            <person name="Canales C."/>
            <person name="Nancucheo I."/>
        </authorList>
    </citation>
    <scope>NUCLEOTIDE SEQUENCE [LARGE SCALE GENOMIC DNA]</scope>
    <source>
        <strain evidence="6 7">USS-CCA1</strain>
    </source>
</reference>
<dbReference type="InterPro" id="IPR004113">
    <property type="entry name" value="FAD-bd_oxidored_4_C"/>
</dbReference>
<dbReference type="PANTHER" id="PTHR11748:SF118">
    <property type="entry name" value="ALKYLDIHYDROXYACETONEPHOSPHATE SYNTHASE (PRECURSOR)"/>
    <property type="match status" value="1"/>
</dbReference>
<evidence type="ECO:0000313" key="6">
    <source>
        <dbReference type="EMBL" id="MST35324.1"/>
    </source>
</evidence>
<evidence type="ECO:0000313" key="7">
    <source>
        <dbReference type="Proteomes" id="UP000437736"/>
    </source>
</evidence>
<dbReference type="Gene3D" id="1.10.45.10">
    <property type="entry name" value="Vanillyl-alcohol Oxidase, Chain A, domain 4"/>
    <property type="match status" value="1"/>
</dbReference>
<evidence type="ECO:0000259" key="5">
    <source>
        <dbReference type="Pfam" id="PF02913"/>
    </source>
</evidence>
<sequence>PAARVAAEAYYRAAWDAVTDATLTRGGALSHHHGVGLNRGRYLAGALGSGFAVLEALKATLDPHGILNPGKLGLASPFGPPPWP</sequence>
<keyword evidence="3" id="KW-0274">FAD</keyword>
<protein>
    <submittedName>
        <fullName evidence="6">FAD-binding oxidoreductase</fullName>
    </submittedName>
</protein>
<dbReference type="EMBL" id="WJHE01001625">
    <property type="protein sequence ID" value="MST35324.1"/>
    <property type="molecule type" value="Genomic_DNA"/>
</dbReference>
<keyword evidence="7" id="KW-1185">Reference proteome</keyword>
<dbReference type="Pfam" id="PF02913">
    <property type="entry name" value="FAD-oxidase_C"/>
    <property type="match status" value="1"/>
</dbReference>
<evidence type="ECO:0000256" key="4">
    <source>
        <dbReference type="ARBA" id="ARBA00023002"/>
    </source>
</evidence>
<feature type="non-terminal residue" evidence="6">
    <location>
        <position position="1"/>
    </location>
</feature>
<dbReference type="SUPFAM" id="SSF55103">
    <property type="entry name" value="FAD-linked oxidases, C-terminal domain"/>
    <property type="match status" value="1"/>
</dbReference>
<gene>
    <name evidence="6" type="ORF">GHK86_21660</name>
</gene>
<evidence type="ECO:0000256" key="1">
    <source>
        <dbReference type="ARBA" id="ARBA00001974"/>
    </source>
</evidence>
<name>A0ABW9QZL5_9ACTN</name>
<evidence type="ECO:0000256" key="3">
    <source>
        <dbReference type="ARBA" id="ARBA00022827"/>
    </source>
</evidence>
<dbReference type="PANTHER" id="PTHR11748">
    <property type="entry name" value="D-LACTATE DEHYDROGENASE"/>
    <property type="match status" value="1"/>
</dbReference>
<feature type="domain" description="FAD-binding oxidoreductase/transferase type 4 C-terminal" evidence="5">
    <location>
        <begin position="7"/>
        <end position="72"/>
    </location>
</feature>